<dbReference type="Pfam" id="PF04290">
    <property type="entry name" value="DctQ"/>
    <property type="match status" value="1"/>
</dbReference>
<keyword evidence="5 9" id="KW-0812">Transmembrane</keyword>
<dbReference type="GO" id="GO:0022857">
    <property type="term" value="F:transmembrane transporter activity"/>
    <property type="evidence" value="ECO:0007669"/>
    <property type="project" value="UniProtKB-UniRule"/>
</dbReference>
<reference evidence="11" key="3">
    <citation type="submission" date="2024-05" db="EMBL/GenBank/DDBJ databases">
        <title>Yangia mangrovi SAOS 153D genome.</title>
        <authorList>
            <person name="Verma A."/>
            <person name="Pal Y."/>
            <person name="Sundharam S."/>
            <person name="Bisht B."/>
            <person name="Srinivasan K."/>
        </authorList>
    </citation>
    <scope>NUCLEOTIDE SEQUENCE</scope>
    <source>
        <strain evidence="11">SAOS 153D</strain>
    </source>
</reference>
<keyword evidence="13" id="KW-1185">Reference proteome</keyword>
<comment type="subunit">
    <text evidence="9">The complex comprises the extracytoplasmic solute receptor protein and the two transmembrane proteins.</text>
</comment>
<dbReference type="InterPro" id="IPR055348">
    <property type="entry name" value="DctQ"/>
</dbReference>
<feature type="transmembrane region" description="Helical" evidence="9">
    <location>
        <begin position="136"/>
        <end position="158"/>
    </location>
</feature>
<organism evidence="12">
    <name type="scientific">Alloyangia mangrovi</name>
    <dbReference type="NCBI Taxonomy" id="1779329"/>
    <lineage>
        <taxon>Bacteria</taxon>
        <taxon>Pseudomonadati</taxon>
        <taxon>Pseudomonadota</taxon>
        <taxon>Alphaproteobacteria</taxon>
        <taxon>Rhodobacterales</taxon>
        <taxon>Roseobacteraceae</taxon>
        <taxon>Alloyangia</taxon>
    </lineage>
</organism>
<comment type="subcellular location">
    <subcellularLocation>
        <location evidence="1 9">Cell inner membrane</location>
        <topology evidence="1 9">Multi-pass membrane protein</topology>
    </subcellularLocation>
</comment>
<keyword evidence="3" id="KW-1003">Cell membrane</keyword>
<protein>
    <recommendedName>
        <fullName evidence="9">TRAP transporter small permease protein</fullName>
    </recommendedName>
</protein>
<feature type="transmembrane region" description="Helical" evidence="9">
    <location>
        <begin position="97"/>
        <end position="116"/>
    </location>
</feature>
<dbReference type="EMBL" id="NTHN02000004">
    <property type="protein sequence ID" value="MCT4369460.1"/>
    <property type="molecule type" value="Genomic_DNA"/>
</dbReference>
<keyword evidence="4 9" id="KW-0997">Cell inner membrane</keyword>
<evidence type="ECO:0000313" key="11">
    <source>
        <dbReference type="EMBL" id="MCT4369460.1"/>
    </source>
</evidence>
<dbReference type="GO" id="GO:0005886">
    <property type="term" value="C:plasma membrane"/>
    <property type="evidence" value="ECO:0007669"/>
    <property type="project" value="UniProtKB-SubCell"/>
</dbReference>
<comment type="function">
    <text evidence="9">Part of the tripartite ATP-independent periplasmic (TRAP) transport system.</text>
</comment>
<comment type="similarity">
    <text evidence="8 9">Belongs to the TRAP transporter small permease family.</text>
</comment>
<reference evidence="13" key="2">
    <citation type="submission" date="2023-07" db="EMBL/GenBank/DDBJ databases">
        <title>Yangia mangrovi SAOS 153D genome.</title>
        <authorList>
            <person name="Verma A."/>
            <person name="Pal Y."/>
            <person name="Sundharam S."/>
            <person name="Bisht B."/>
            <person name="Srinivasan K."/>
        </authorList>
    </citation>
    <scope>NUCLEOTIDE SEQUENCE [LARGE SCALE GENOMIC DNA]</scope>
    <source>
        <strain evidence="13">SAOS 153D</strain>
    </source>
</reference>
<dbReference type="Proteomes" id="UP000217448">
    <property type="component" value="Unassembled WGS sequence"/>
</dbReference>
<evidence type="ECO:0000256" key="7">
    <source>
        <dbReference type="ARBA" id="ARBA00023136"/>
    </source>
</evidence>
<evidence type="ECO:0000256" key="2">
    <source>
        <dbReference type="ARBA" id="ARBA00022448"/>
    </source>
</evidence>
<feature type="domain" description="Tripartite ATP-independent periplasmic transporters DctQ component" evidence="10">
    <location>
        <begin position="31"/>
        <end position="160"/>
    </location>
</feature>
<evidence type="ECO:0000256" key="9">
    <source>
        <dbReference type="RuleBase" id="RU369079"/>
    </source>
</evidence>
<evidence type="ECO:0000259" key="10">
    <source>
        <dbReference type="Pfam" id="PF04290"/>
    </source>
</evidence>
<dbReference type="RefSeq" id="WP_095883265.1">
    <property type="nucleotide sequence ID" value="NZ_NTHN02000004.1"/>
</dbReference>
<sequence>MMRRATNALSVFTDRATAVLAVVGGVALLSLVVLIFAGVVLRYAFGQPILGSNEIIQLAAVALVMSALPYCTHLNGHVSVDVFDRMLGRFGRRAGDVLARLLSGYALGVLCHRAYYKALDAAEFGDTTNMLGLPLWPFYGILALGCGFCVLVFALQILKVLVLGEEQ</sequence>
<dbReference type="GO" id="GO:0015740">
    <property type="term" value="P:C4-dicarboxylate transport"/>
    <property type="evidence" value="ECO:0007669"/>
    <property type="project" value="TreeGrafter"/>
</dbReference>
<evidence type="ECO:0000313" key="13">
    <source>
        <dbReference type="Proteomes" id="UP000217448"/>
    </source>
</evidence>
<keyword evidence="7 9" id="KW-0472">Membrane</keyword>
<evidence type="ECO:0000256" key="4">
    <source>
        <dbReference type="ARBA" id="ARBA00022519"/>
    </source>
</evidence>
<keyword evidence="6 9" id="KW-1133">Transmembrane helix</keyword>
<dbReference type="InterPro" id="IPR007387">
    <property type="entry name" value="TRAP_DctQ"/>
</dbReference>
<gene>
    <name evidence="11" type="ORF">CLG85_003525</name>
    <name evidence="12" type="ORF">CLG85_16635</name>
</gene>
<name>A0A2A3JTD5_9RHOB</name>
<evidence type="ECO:0000256" key="1">
    <source>
        <dbReference type="ARBA" id="ARBA00004429"/>
    </source>
</evidence>
<comment type="caution">
    <text evidence="12">The sequence shown here is derived from an EMBL/GenBank/DDBJ whole genome shotgun (WGS) entry which is preliminary data.</text>
</comment>
<keyword evidence="2 9" id="KW-0813">Transport</keyword>
<dbReference type="PANTHER" id="PTHR35011:SF10">
    <property type="entry name" value="TRAP TRANSPORTER SMALL PERMEASE PROTEIN"/>
    <property type="match status" value="1"/>
</dbReference>
<dbReference type="AlphaFoldDB" id="A0A2A3JTD5"/>
<dbReference type="EMBL" id="NTHN01000281">
    <property type="protein sequence ID" value="PBD18077.1"/>
    <property type="molecule type" value="Genomic_DNA"/>
</dbReference>
<feature type="transmembrane region" description="Helical" evidence="9">
    <location>
        <begin position="55"/>
        <end position="76"/>
    </location>
</feature>
<evidence type="ECO:0000256" key="5">
    <source>
        <dbReference type="ARBA" id="ARBA00022692"/>
    </source>
</evidence>
<proteinExistence type="inferred from homology"/>
<dbReference type="OrthoDB" id="2877624at2"/>
<evidence type="ECO:0000256" key="6">
    <source>
        <dbReference type="ARBA" id="ARBA00022989"/>
    </source>
</evidence>
<feature type="transmembrane region" description="Helical" evidence="9">
    <location>
        <begin position="20"/>
        <end position="43"/>
    </location>
</feature>
<evidence type="ECO:0000313" key="12">
    <source>
        <dbReference type="EMBL" id="PBD18077.1"/>
    </source>
</evidence>
<accession>A0A2A3JTD5</accession>
<dbReference type="PANTHER" id="PTHR35011">
    <property type="entry name" value="2,3-DIKETO-L-GULONATE TRAP TRANSPORTER SMALL PERMEASE PROTEIN YIAM"/>
    <property type="match status" value="1"/>
</dbReference>
<evidence type="ECO:0000256" key="3">
    <source>
        <dbReference type="ARBA" id="ARBA00022475"/>
    </source>
</evidence>
<evidence type="ECO:0000256" key="8">
    <source>
        <dbReference type="ARBA" id="ARBA00038436"/>
    </source>
</evidence>
<reference evidence="12" key="1">
    <citation type="submission" date="2017-09" db="EMBL/GenBank/DDBJ databases">
        <title>Yangia sp. SAOS 153D whole genome sequencing.</title>
        <authorList>
            <person name="Verma A."/>
            <person name="Krishnamurthi S."/>
        </authorList>
    </citation>
    <scope>NUCLEOTIDE SEQUENCE [LARGE SCALE GENOMIC DNA]</scope>
    <source>
        <strain evidence="12">SAOS 153D</strain>
    </source>
</reference>